<dbReference type="EMBL" id="FUEG01000010">
    <property type="protein sequence ID" value="SJL08984.1"/>
    <property type="molecule type" value="Genomic_DNA"/>
</dbReference>
<organism evidence="1 2">
    <name type="scientific">Armillaria ostoyae</name>
    <name type="common">Armillaria root rot fungus</name>
    <dbReference type="NCBI Taxonomy" id="47428"/>
    <lineage>
        <taxon>Eukaryota</taxon>
        <taxon>Fungi</taxon>
        <taxon>Dikarya</taxon>
        <taxon>Basidiomycota</taxon>
        <taxon>Agaricomycotina</taxon>
        <taxon>Agaricomycetes</taxon>
        <taxon>Agaricomycetidae</taxon>
        <taxon>Agaricales</taxon>
        <taxon>Marasmiineae</taxon>
        <taxon>Physalacriaceae</taxon>
        <taxon>Armillaria</taxon>
    </lineage>
</organism>
<evidence type="ECO:0000313" key="1">
    <source>
        <dbReference type="EMBL" id="SJL08984.1"/>
    </source>
</evidence>
<reference evidence="2" key="1">
    <citation type="journal article" date="2017" name="Nat. Ecol. Evol.">
        <title>Genome expansion and lineage-specific genetic innovations in the forest pathogenic fungi Armillaria.</title>
        <authorList>
            <person name="Sipos G."/>
            <person name="Prasanna A.N."/>
            <person name="Walter M.C."/>
            <person name="O'Connor E."/>
            <person name="Balint B."/>
            <person name="Krizsan K."/>
            <person name="Kiss B."/>
            <person name="Hess J."/>
            <person name="Varga T."/>
            <person name="Slot J."/>
            <person name="Riley R."/>
            <person name="Boka B."/>
            <person name="Rigling D."/>
            <person name="Barry K."/>
            <person name="Lee J."/>
            <person name="Mihaltcheva S."/>
            <person name="LaButti K."/>
            <person name="Lipzen A."/>
            <person name="Waldron R."/>
            <person name="Moloney N.M."/>
            <person name="Sperisen C."/>
            <person name="Kredics L."/>
            <person name="Vagvoelgyi C."/>
            <person name="Patrignani A."/>
            <person name="Fitzpatrick D."/>
            <person name="Nagy I."/>
            <person name="Doyle S."/>
            <person name="Anderson J.B."/>
            <person name="Grigoriev I.V."/>
            <person name="Gueldener U."/>
            <person name="Muensterkoetter M."/>
            <person name="Nagy L.G."/>
        </authorList>
    </citation>
    <scope>NUCLEOTIDE SEQUENCE [LARGE SCALE GENOMIC DNA]</scope>
    <source>
        <strain evidence="2">C18/9</strain>
    </source>
</reference>
<evidence type="ECO:0000313" key="2">
    <source>
        <dbReference type="Proteomes" id="UP000219338"/>
    </source>
</evidence>
<accession>A0A284RJQ6</accession>
<dbReference type="AlphaFoldDB" id="A0A284RJQ6"/>
<sequence length="217" mass="23649">MPSSLSSRILTGAKIQSFGQRAGASKRPRIKTPRVNFCRGANGAGPGDIPNRQDWKVVCKASTSVFFLQVLQGRNVKLITLSFQKSGVEDETRVGIVANADVDHDAFPKIPFQCLARSFSSIFDFIMPPQSDDDYVCLHAGAPALALKNRNDFLRGLMSNGSNTSNLFYLIVHWSWVLRVLIGGQAANDADDQSTTLPFLHALPTISQPSSAKIEQA</sequence>
<gene>
    <name evidence="1" type="ORF">ARMOST_12360</name>
</gene>
<name>A0A284RJQ6_ARMOS</name>
<keyword evidence="2" id="KW-1185">Reference proteome</keyword>
<protein>
    <submittedName>
        <fullName evidence="1">Uncharacterized protein</fullName>
    </submittedName>
</protein>
<dbReference type="Proteomes" id="UP000219338">
    <property type="component" value="Unassembled WGS sequence"/>
</dbReference>
<proteinExistence type="predicted"/>